<dbReference type="Pfam" id="PF02537">
    <property type="entry name" value="CRCB"/>
    <property type="match status" value="1"/>
</dbReference>
<evidence type="ECO:0000313" key="12">
    <source>
        <dbReference type="Proteomes" id="UP001316184"/>
    </source>
</evidence>
<evidence type="ECO:0000256" key="2">
    <source>
        <dbReference type="ARBA" id="ARBA00022475"/>
    </source>
</evidence>
<accession>A0ABY5ME42</accession>
<evidence type="ECO:0000256" key="9">
    <source>
        <dbReference type="ARBA" id="ARBA00049940"/>
    </source>
</evidence>
<dbReference type="Proteomes" id="UP001316184">
    <property type="component" value="Chromosome"/>
</dbReference>
<evidence type="ECO:0000256" key="4">
    <source>
        <dbReference type="ARBA" id="ARBA00022989"/>
    </source>
</evidence>
<name>A0ABY5ME42_9ACTN</name>
<dbReference type="PANTHER" id="PTHR28259">
    <property type="entry name" value="FLUORIDE EXPORT PROTEIN 1-RELATED"/>
    <property type="match status" value="1"/>
</dbReference>
<evidence type="ECO:0000256" key="1">
    <source>
        <dbReference type="ARBA" id="ARBA00004651"/>
    </source>
</evidence>
<comment type="function">
    <text evidence="9 10">Fluoride-specific ion channel. Important for reducing fluoride concentration in the cell, thus reducing its toxicity.</text>
</comment>
<evidence type="ECO:0000313" key="11">
    <source>
        <dbReference type="EMBL" id="UUP15466.1"/>
    </source>
</evidence>
<feature type="binding site" evidence="10">
    <location>
        <position position="91"/>
    </location>
    <ligand>
        <name>Na(+)</name>
        <dbReference type="ChEBI" id="CHEBI:29101"/>
        <note>structural</note>
    </ligand>
</feature>
<feature type="transmembrane region" description="Helical" evidence="10">
    <location>
        <begin position="21"/>
        <end position="42"/>
    </location>
</feature>
<keyword evidence="10" id="KW-0479">Metal-binding</keyword>
<proteinExistence type="inferred from homology"/>
<dbReference type="InterPro" id="IPR003691">
    <property type="entry name" value="FluC"/>
</dbReference>
<evidence type="ECO:0000256" key="10">
    <source>
        <dbReference type="HAMAP-Rule" id="MF_00454"/>
    </source>
</evidence>
<evidence type="ECO:0000256" key="5">
    <source>
        <dbReference type="ARBA" id="ARBA00023136"/>
    </source>
</evidence>
<dbReference type="EMBL" id="CP102173">
    <property type="protein sequence ID" value="UUP15466.1"/>
    <property type="molecule type" value="Genomic_DNA"/>
</dbReference>
<sequence length="153" mass="15409">MAHPPEHPPAGPGPHLGWGPLALVAVGGAAGAAGGQAVSLVIPELDKVPVSMAVINVVGAFLLGFLYQAVTRLGTLQAKDLKLLLGTGFCGGFTTYSSLATDSAVLLRDGRVWSTVAYALGTVLLGACATWLGILAGTSRRSPGDPAHPGRTS</sequence>
<dbReference type="RefSeq" id="WP_232399518.1">
    <property type="nucleotide sequence ID" value="NZ_CP102173.1"/>
</dbReference>
<comment type="similarity">
    <text evidence="7 10">Belongs to the fluoride channel Fluc/FEX (TC 1.A.43) family.</text>
</comment>
<evidence type="ECO:0000256" key="3">
    <source>
        <dbReference type="ARBA" id="ARBA00022692"/>
    </source>
</evidence>
<keyword evidence="12" id="KW-1185">Reference proteome</keyword>
<comment type="catalytic activity">
    <reaction evidence="8">
        <text>fluoride(in) = fluoride(out)</text>
        <dbReference type="Rhea" id="RHEA:76159"/>
        <dbReference type="ChEBI" id="CHEBI:17051"/>
    </reaction>
    <physiologicalReaction direction="left-to-right" evidence="8">
        <dbReference type="Rhea" id="RHEA:76160"/>
    </physiologicalReaction>
</comment>
<feature type="transmembrane region" description="Helical" evidence="10">
    <location>
        <begin position="112"/>
        <end position="134"/>
    </location>
</feature>
<dbReference type="HAMAP" id="MF_00454">
    <property type="entry name" value="FluC"/>
    <property type="match status" value="1"/>
</dbReference>
<keyword evidence="2 10" id="KW-1003">Cell membrane</keyword>
<evidence type="ECO:0000256" key="6">
    <source>
        <dbReference type="ARBA" id="ARBA00023303"/>
    </source>
</evidence>
<dbReference type="PANTHER" id="PTHR28259:SF1">
    <property type="entry name" value="FLUORIDE EXPORT PROTEIN 1-RELATED"/>
    <property type="match status" value="1"/>
</dbReference>
<comment type="activity regulation">
    <text evidence="10">Na(+) is not transported, but it plays an essential structural role and its presence is essential for fluoride channel function.</text>
</comment>
<organism evidence="11 12">
    <name type="scientific">Aeromicrobium wangtongii</name>
    <dbReference type="NCBI Taxonomy" id="2969247"/>
    <lineage>
        <taxon>Bacteria</taxon>
        <taxon>Bacillati</taxon>
        <taxon>Actinomycetota</taxon>
        <taxon>Actinomycetes</taxon>
        <taxon>Propionibacteriales</taxon>
        <taxon>Nocardioidaceae</taxon>
        <taxon>Aeromicrobium</taxon>
    </lineage>
</organism>
<evidence type="ECO:0000256" key="8">
    <source>
        <dbReference type="ARBA" id="ARBA00035585"/>
    </source>
</evidence>
<keyword evidence="10" id="KW-0813">Transport</keyword>
<keyword evidence="3 10" id="KW-0812">Transmembrane</keyword>
<feature type="transmembrane region" description="Helical" evidence="10">
    <location>
        <begin position="48"/>
        <end position="69"/>
    </location>
</feature>
<keyword evidence="4 10" id="KW-1133">Transmembrane helix</keyword>
<evidence type="ECO:0000256" key="7">
    <source>
        <dbReference type="ARBA" id="ARBA00035120"/>
    </source>
</evidence>
<keyword evidence="6 10" id="KW-0407">Ion channel</keyword>
<keyword evidence="10" id="KW-0915">Sodium</keyword>
<keyword evidence="10" id="KW-0406">Ion transport</keyword>
<feature type="transmembrane region" description="Helical" evidence="10">
    <location>
        <begin position="81"/>
        <end position="100"/>
    </location>
</feature>
<keyword evidence="5 10" id="KW-0472">Membrane</keyword>
<gene>
    <name evidence="10" type="primary">fluC</name>
    <name evidence="10" type="synonym">crcB</name>
    <name evidence="11" type="ORF">NQV15_09165</name>
</gene>
<comment type="subcellular location">
    <subcellularLocation>
        <location evidence="1 10">Cell membrane</location>
        <topology evidence="1 10">Multi-pass membrane protein</topology>
    </subcellularLocation>
</comment>
<feature type="binding site" evidence="10">
    <location>
        <position position="94"/>
    </location>
    <ligand>
        <name>Na(+)</name>
        <dbReference type="ChEBI" id="CHEBI:29101"/>
        <note>structural</note>
    </ligand>
</feature>
<reference evidence="11 12" key="1">
    <citation type="submission" date="2022-08" db="EMBL/GenBank/DDBJ databases">
        <title>novel species in genus Aeromicrobium.</title>
        <authorList>
            <person name="Ye L."/>
        </authorList>
    </citation>
    <scope>NUCLEOTIDE SEQUENCE [LARGE SCALE GENOMIC DNA]</scope>
    <source>
        <strain evidence="12">zg-Y1379</strain>
    </source>
</reference>
<protein>
    <recommendedName>
        <fullName evidence="10">Fluoride-specific ion channel FluC</fullName>
    </recommendedName>
</protein>